<reference evidence="2 3" key="1">
    <citation type="journal article" date="2011" name="Science">
        <title>The ecoresponsive genome of Daphnia pulex.</title>
        <authorList>
            <person name="Colbourne J.K."/>
            <person name="Pfrender M.E."/>
            <person name="Gilbert D."/>
            <person name="Thomas W.K."/>
            <person name="Tucker A."/>
            <person name="Oakley T.H."/>
            <person name="Tokishita S."/>
            <person name="Aerts A."/>
            <person name="Arnold G.J."/>
            <person name="Basu M.K."/>
            <person name="Bauer D.J."/>
            <person name="Caceres C.E."/>
            <person name="Carmel L."/>
            <person name="Casola C."/>
            <person name="Choi J.H."/>
            <person name="Detter J.C."/>
            <person name="Dong Q."/>
            <person name="Dusheyko S."/>
            <person name="Eads B.D."/>
            <person name="Frohlich T."/>
            <person name="Geiler-Samerotte K.A."/>
            <person name="Gerlach D."/>
            <person name="Hatcher P."/>
            <person name="Jogdeo S."/>
            <person name="Krijgsveld J."/>
            <person name="Kriventseva E.V."/>
            <person name="Kultz D."/>
            <person name="Laforsch C."/>
            <person name="Lindquist E."/>
            <person name="Lopez J."/>
            <person name="Manak J.R."/>
            <person name="Muller J."/>
            <person name="Pangilinan J."/>
            <person name="Patwardhan R.P."/>
            <person name="Pitluck S."/>
            <person name="Pritham E.J."/>
            <person name="Rechtsteiner A."/>
            <person name="Rho M."/>
            <person name="Rogozin I.B."/>
            <person name="Sakarya O."/>
            <person name="Salamov A."/>
            <person name="Schaack S."/>
            <person name="Shapiro H."/>
            <person name="Shiga Y."/>
            <person name="Skalitzky C."/>
            <person name="Smith Z."/>
            <person name="Souvorov A."/>
            <person name="Sung W."/>
            <person name="Tang Z."/>
            <person name="Tsuchiya D."/>
            <person name="Tu H."/>
            <person name="Vos H."/>
            <person name="Wang M."/>
            <person name="Wolf Y.I."/>
            <person name="Yamagata H."/>
            <person name="Yamada T."/>
            <person name="Ye Y."/>
            <person name="Shaw J.R."/>
            <person name="Andrews J."/>
            <person name="Crease T.J."/>
            <person name="Tang H."/>
            <person name="Lucas S.M."/>
            <person name="Robertson H.M."/>
            <person name="Bork P."/>
            <person name="Koonin E.V."/>
            <person name="Zdobnov E.M."/>
            <person name="Grigoriev I.V."/>
            <person name="Lynch M."/>
            <person name="Boore J.L."/>
        </authorList>
    </citation>
    <scope>NUCLEOTIDE SEQUENCE [LARGE SCALE GENOMIC DNA]</scope>
</reference>
<evidence type="ECO:0000256" key="1">
    <source>
        <dbReference type="SAM" id="MobiDB-lite"/>
    </source>
</evidence>
<dbReference type="InParanoid" id="E9GY50"/>
<evidence type="ECO:0000313" key="2">
    <source>
        <dbReference type="EMBL" id="EFX75622.1"/>
    </source>
</evidence>
<sequence length="146" mass="17296">MIAVVERDEGGSQKEFEWSRSDNNQRREERDHDSRDRKGGRDFGNKNRYQEGWEHHNGNDNVSREQREKKNLRREEHGRLRGYGYSAATSERMKNPTEGFVSQGQRNILQATGTFLSILFRLDQNAGWCPEFKKQNLRFQDKEMCL</sequence>
<dbReference type="AlphaFoldDB" id="E9GY50"/>
<evidence type="ECO:0000313" key="3">
    <source>
        <dbReference type="Proteomes" id="UP000000305"/>
    </source>
</evidence>
<feature type="region of interest" description="Disordered" evidence="1">
    <location>
        <begin position="1"/>
        <end position="91"/>
    </location>
</feature>
<name>E9GY50_DAPPU</name>
<dbReference type="HOGENOM" id="CLU_1779324_0_0_1"/>
<gene>
    <name evidence="2" type="ORF">DAPPUDRAFT_323181</name>
</gene>
<dbReference type="Proteomes" id="UP000000305">
    <property type="component" value="Unassembled WGS sequence"/>
</dbReference>
<organism evidence="2 3">
    <name type="scientific">Daphnia pulex</name>
    <name type="common">Water flea</name>
    <dbReference type="NCBI Taxonomy" id="6669"/>
    <lineage>
        <taxon>Eukaryota</taxon>
        <taxon>Metazoa</taxon>
        <taxon>Ecdysozoa</taxon>
        <taxon>Arthropoda</taxon>
        <taxon>Crustacea</taxon>
        <taxon>Branchiopoda</taxon>
        <taxon>Diplostraca</taxon>
        <taxon>Cladocera</taxon>
        <taxon>Anomopoda</taxon>
        <taxon>Daphniidae</taxon>
        <taxon>Daphnia</taxon>
    </lineage>
</organism>
<dbReference type="KEGG" id="dpx:DAPPUDRAFT_323181"/>
<proteinExistence type="predicted"/>
<accession>E9GY50</accession>
<protein>
    <submittedName>
        <fullName evidence="2">Uncharacterized protein</fullName>
    </submittedName>
</protein>
<dbReference type="EMBL" id="GL732574">
    <property type="protein sequence ID" value="EFX75622.1"/>
    <property type="molecule type" value="Genomic_DNA"/>
</dbReference>
<keyword evidence="3" id="KW-1185">Reference proteome</keyword>
<feature type="compositionally biased region" description="Basic and acidic residues" evidence="1">
    <location>
        <begin position="1"/>
        <end position="79"/>
    </location>
</feature>